<dbReference type="PROSITE" id="PS50039">
    <property type="entry name" value="FORK_HEAD_3"/>
    <property type="match status" value="1"/>
</dbReference>
<gene>
    <name evidence="8" type="ORF">PXEA_LOCUS29048</name>
</gene>
<dbReference type="GO" id="GO:0000981">
    <property type="term" value="F:DNA-binding transcription factor activity, RNA polymerase II-specific"/>
    <property type="evidence" value="ECO:0007669"/>
    <property type="project" value="TreeGrafter"/>
</dbReference>
<dbReference type="AlphaFoldDB" id="A0A448XFM3"/>
<feature type="DNA-binding region" description="Fork-head" evidence="6">
    <location>
        <begin position="757"/>
        <end position="806"/>
    </location>
</feature>
<evidence type="ECO:0000256" key="5">
    <source>
        <dbReference type="ARBA" id="ARBA00023163"/>
    </source>
</evidence>
<organism evidence="8 9">
    <name type="scientific">Protopolystoma xenopodis</name>
    <dbReference type="NCBI Taxonomy" id="117903"/>
    <lineage>
        <taxon>Eukaryota</taxon>
        <taxon>Metazoa</taxon>
        <taxon>Spiralia</taxon>
        <taxon>Lophotrochozoa</taxon>
        <taxon>Platyhelminthes</taxon>
        <taxon>Monogenea</taxon>
        <taxon>Polyopisthocotylea</taxon>
        <taxon>Polystomatidea</taxon>
        <taxon>Polystomatidae</taxon>
        <taxon>Protopolystoma</taxon>
    </lineage>
</organism>
<dbReference type="Pfam" id="PF00250">
    <property type="entry name" value="Forkhead"/>
    <property type="match status" value="1"/>
</dbReference>
<dbReference type="SMART" id="SM00339">
    <property type="entry name" value="FH"/>
    <property type="match status" value="1"/>
</dbReference>
<accession>A0A448XFM3</accession>
<evidence type="ECO:0000313" key="9">
    <source>
        <dbReference type="Proteomes" id="UP000784294"/>
    </source>
</evidence>
<comment type="caution">
    <text evidence="8">The sequence shown here is derived from an EMBL/GenBank/DDBJ whole genome shotgun (WGS) entry which is preliminary data.</text>
</comment>
<evidence type="ECO:0000256" key="1">
    <source>
        <dbReference type="ARBA" id="ARBA00004496"/>
    </source>
</evidence>
<protein>
    <recommendedName>
        <fullName evidence="7">Fork-head domain-containing protein</fullName>
    </recommendedName>
</protein>
<evidence type="ECO:0000256" key="4">
    <source>
        <dbReference type="ARBA" id="ARBA00023125"/>
    </source>
</evidence>
<dbReference type="PANTHER" id="PTHR45767">
    <property type="entry name" value="FORKHEAD BOX PROTEIN O"/>
    <property type="match status" value="1"/>
</dbReference>
<reference evidence="8" key="1">
    <citation type="submission" date="2018-11" db="EMBL/GenBank/DDBJ databases">
        <authorList>
            <consortium name="Pathogen Informatics"/>
        </authorList>
    </citation>
    <scope>NUCLEOTIDE SEQUENCE</scope>
</reference>
<dbReference type="InterPro" id="IPR036390">
    <property type="entry name" value="WH_DNA-bd_sf"/>
</dbReference>
<feature type="domain" description="Fork-head" evidence="7">
    <location>
        <begin position="757"/>
        <end position="806"/>
    </location>
</feature>
<proteinExistence type="predicted"/>
<dbReference type="PANTHER" id="PTHR45767:SF3">
    <property type="entry name" value="FORKHEAD BOX PROTEIN O4"/>
    <property type="match status" value="1"/>
</dbReference>
<dbReference type="EMBL" id="CAAALY010250215">
    <property type="protein sequence ID" value="VEL35608.1"/>
    <property type="molecule type" value="Genomic_DNA"/>
</dbReference>
<keyword evidence="2" id="KW-0963">Cytoplasm</keyword>
<dbReference type="Gene3D" id="1.10.10.10">
    <property type="entry name" value="Winged helix-like DNA-binding domain superfamily/Winged helix DNA-binding domain"/>
    <property type="match status" value="1"/>
</dbReference>
<dbReference type="OrthoDB" id="5954824at2759"/>
<dbReference type="InterPro" id="IPR036388">
    <property type="entry name" value="WH-like_DNA-bd_sf"/>
</dbReference>
<dbReference type="GO" id="GO:0005634">
    <property type="term" value="C:nucleus"/>
    <property type="evidence" value="ECO:0007669"/>
    <property type="project" value="UniProtKB-SubCell"/>
</dbReference>
<name>A0A448XFM3_9PLAT</name>
<dbReference type="SUPFAM" id="SSF46785">
    <property type="entry name" value="Winged helix' DNA-binding domain"/>
    <property type="match status" value="1"/>
</dbReference>
<dbReference type="GO" id="GO:0000978">
    <property type="term" value="F:RNA polymerase II cis-regulatory region sequence-specific DNA binding"/>
    <property type="evidence" value="ECO:0007669"/>
    <property type="project" value="TreeGrafter"/>
</dbReference>
<keyword evidence="6" id="KW-0539">Nucleus</keyword>
<dbReference type="Proteomes" id="UP000784294">
    <property type="component" value="Unassembled WGS sequence"/>
</dbReference>
<keyword evidence="3" id="KW-0805">Transcription regulation</keyword>
<keyword evidence="4 6" id="KW-0238">DNA-binding</keyword>
<dbReference type="InterPro" id="IPR001766">
    <property type="entry name" value="Fork_head_dom"/>
</dbReference>
<keyword evidence="9" id="KW-1185">Reference proteome</keyword>
<evidence type="ECO:0000256" key="2">
    <source>
        <dbReference type="ARBA" id="ARBA00022490"/>
    </source>
</evidence>
<evidence type="ECO:0000259" key="7">
    <source>
        <dbReference type="PROSITE" id="PS50039"/>
    </source>
</evidence>
<comment type="subcellular location">
    <subcellularLocation>
        <location evidence="1">Cytoplasm</location>
    </subcellularLocation>
    <subcellularLocation>
        <location evidence="6">Nucleus</location>
    </subcellularLocation>
</comment>
<dbReference type="GO" id="GO:0005737">
    <property type="term" value="C:cytoplasm"/>
    <property type="evidence" value="ECO:0007669"/>
    <property type="project" value="UniProtKB-SubCell"/>
</dbReference>
<sequence>MKSDEYYRSRAQTWSGADSNNFHAGFPLPVFGAPGKLSQEYLETFGEKDGCFHSLNGGPACELCSNDLNEIISGIGFPYHGKSLCGLIAGYPSVGSSSSGAASGATSLDSFTVSSTSSNSLSCPTTFFCPFEHPVDHQLSSTCADAKASTIGHLTESQKLREQPQHSYPFYPLPYSCSGLCKHHIPLNCSGNLIDRDPMPQPNYHPQHPQLSCNPRIHDQGLQYCLGHNTSQVIHSQSYTRSCPLPPSPQQLHSPLSSIICSVIHSTPSSLPAEHTFPDSRHDFHTGNAGVEAGGKERFLVGTSISSLFSPSHSPLPSESRSRDIVPSVPLLPKIEHVYPIYQDLLPQRSHLETICSTRTAPLEGSLGGLDSYPMLVTNAPVWLSNAHSFSSYSHCPDSPLSPEVYSSPVYESIETSTNASVPDNPGNGFALRAVHPSWKHSYSFGRSWRPNAGFLGTLESKCVGGPIDLNSLREEDEAETDTKVGSRGVGVAVSDSSLSSDVINLFWTQQCHQFEQVEASANPIVELGPTTKLATCVDGPSGTIPSDCRSVVCSEAIKVESGSGFADLGQLRTNEQVLGPALEKNIKPDCSEILIESNKYPVNCSTLLHSHPIDSESLSKASCVVLAPNIDHPLQTSSSPSACSILYPSLSSSSLNSFFPSFSISSSLPLVQPSSTSWTKKCAAVPSSNRVLASFGSSAGDTSDRVTFLHSTSLISWDPKVSCSGTPANSKTPAVTGLSILPCKKSARRNPWGSETYSDLISNAIHFYPEQQATLQQIYDFIINRYSYFRERSDPSSSSGWKVSLETSSVVFQIPSTFAN</sequence>
<keyword evidence="5" id="KW-0804">Transcription</keyword>
<evidence type="ECO:0000256" key="3">
    <source>
        <dbReference type="ARBA" id="ARBA00023015"/>
    </source>
</evidence>
<evidence type="ECO:0000313" key="8">
    <source>
        <dbReference type="EMBL" id="VEL35608.1"/>
    </source>
</evidence>
<evidence type="ECO:0000256" key="6">
    <source>
        <dbReference type="PROSITE-ProRule" id="PRU00089"/>
    </source>
</evidence>